<dbReference type="Proteomes" id="UP000199600">
    <property type="component" value="Unassembled WGS sequence"/>
</dbReference>
<sequence>MESNINIHRIIEKARRERSIALGNLIASGTRKSVSWLLNRGNRLLQVMLMSPVNSR</sequence>
<protein>
    <submittedName>
        <fullName evidence="1">Uncharacterized protein</fullName>
    </submittedName>
</protein>
<name>A0A1A8XRC8_9RHOO</name>
<dbReference type="RefSeq" id="WP_186410530.1">
    <property type="nucleotide sequence ID" value="NZ_FLQY01000101.1"/>
</dbReference>
<gene>
    <name evidence="1" type="ORF">PROAA_190024</name>
</gene>
<reference evidence="1 2" key="1">
    <citation type="submission" date="2016-06" db="EMBL/GenBank/DDBJ databases">
        <authorList>
            <person name="Kjaerup R.B."/>
            <person name="Dalgaard T.S."/>
            <person name="Juul-Madsen H.R."/>
        </authorList>
    </citation>
    <scope>NUCLEOTIDE SEQUENCE [LARGE SCALE GENOMIC DNA]</scope>
    <source>
        <strain evidence="1">2</strain>
    </source>
</reference>
<proteinExistence type="predicted"/>
<keyword evidence="2" id="KW-1185">Reference proteome</keyword>
<dbReference type="EMBL" id="FLQY01000101">
    <property type="protein sequence ID" value="SBT06518.1"/>
    <property type="molecule type" value="Genomic_DNA"/>
</dbReference>
<evidence type="ECO:0000313" key="1">
    <source>
        <dbReference type="EMBL" id="SBT06518.1"/>
    </source>
</evidence>
<evidence type="ECO:0000313" key="2">
    <source>
        <dbReference type="Proteomes" id="UP000199600"/>
    </source>
</evidence>
<dbReference type="AlphaFoldDB" id="A0A1A8XRC8"/>
<organism evidence="1 2">
    <name type="scientific">Candidatus Propionivibrio aalborgensis</name>
    <dbReference type="NCBI Taxonomy" id="1860101"/>
    <lineage>
        <taxon>Bacteria</taxon>
        <taxon>Pseudomonadati</taxon>
        <taxon>Pseudomonadota</taxon>
        <taxon>Betaproteobacteria</taxon>
        <taxon>Rhodocyclales</taxon>
        <taxon>Rhodocyclaceae</taxon>
        <taxon>Propionivibrio</taxon>
    </lineage>
</organism>
<accession>A0A1A8XRC8</accession>